<evidence type="ECO:0000313" key="2">
    <source>
        <dbReference type="Proteomes" id="UP000029736"/>
    </source>
</evidence>
<gene>
    <name evidence="1" type="ORF">IX84_06765</name>
</gene>
<dbReference type="AlphaFoldDB" id="A0A098SCW7"/>
<proteinExistence type="predicted"/>
<sequence length="70" mass="8026">MIRDIESEAGVYMASSQLQKLEEAANAIEGSKLMTNQKEAIYTFFDHAQKVMNTLSDRIATKSYQDYNMR</sequence>
<name>A0A098SCW7_9BACT</name>
<evidence type="ECO:0000313" key="1">
    <source>
        <dbReference type="EMBL" id="KGE88827.1"/>
    </source>
</evidence>
<accession>A0A098SCW7</accession>
<protein>
    <submittedName>
        <fullName evidence="1">Uncharacterized protein</fullName>
    </submittedName>
</protein>
<dbReference type="RefSeq" id="WP_044217735.1">
    <property type="nucleotide sequence ID" value="NZ_JBKAGJ010000001.1"/>
</dbReference>
<organism evidence="1 2">
    <name type="scientific">Phaeodactylibacter xiamenensis</name>
    <dbReference type="NCBI Taxonomy" id="1524460"/>
    <lineage>
        <taxon>Bacteria</taxon>
        <taxon>Pseudomonadati</taxon>
        <taxon>Bacteroidota</taxon>
        <taxon>Saprospiria</taxon>
        <taxon>Saprospirales</taxon>
        <taxon>Haliscomenobacteraceae</taxon>
        <taxon>Phaeodactylibacter</taxon>
    </lineage>
</organism>
<dbReference type="EMBL" id="JPOS01000016">
    <property type="protein sequence ID" value="KGE88827.1"/>
    <property type="molecule type" value="Genomic_DNA"/>
</dbReference>
<comment type="caution">
    <text evidence="1">The sequence shown here is derived from an EMBL/GenBank/DDBJ whole genome shotgun (WGS) entry which is preliminary data.</text>
</comment>
<dbReference type="Proteomes" id="UP000029736">
    <property type="component" value="Unassembled WGS sequence"/>
</dbReference>
<dbReference type="OrthoDB" id="1490742at2"/>
<reference evidence="1 2" key="1">
    <citation type="journal article" date="2014" name="Int. J. Syst. Evol. Microbiol.">
        <title>Phaeodactylibacter xiamenensis gen. nov., sp. nov., a member of the family Saprospiraceae isolated from the marine alga Phaeodactylum tricornutum.</title>
        <authorList>
            <person name="Chen Z.Jr."/>
            <person name="Lei X."/>
            <person name="Lai Q."/>
            <person name="Li Y."/>
            <person name="Zhang B."/>
            <person name="Zhang J."/>
            <person name="Zhang H."/>
            <person name="Yang L."/>
            <person name="Zheng W."/>
            <person name="Tian Y."/>
            <person name="Yu Z."/>
            <person name="Xu H.Jr."/>
            <person name="Zheng T."/>
        </authorList>
    </citation>
    <scope>NUCLEOTIDE SEQUENCE [LARGE SCALE GENOMIC DNA]</scope>
    <source>
        <strain evidence="1 2">KD52</strain>
    </source>
</reference>
<keyword evidence="2" id="KW-1185">Reference proteome</keyword>